<dbReference type="PANTHER" id="PTHR40086">
    <property type="entry name" value="PHOSPHOTRANSFERASE YTMP-RELATED"/>
    <property type="match status" value="1"/>
</dbReference>
<comment type="caution">
    <text evidence="2">The sequence shown here is derived from an EMBL/GenBank/DDBJ whole genome shotgun (WGS) entry which is preliminary data.</text>
</comment>
<keyword evidence="2" id="KW-0808">Transferase</keyword>
<dbReference type="Gene3D" id="3.90.1200.10">
    <property type="match status" value="1"/>
</dbReference>
<dbReference type="InterPro" id="IPR002575">
    <property type="entry name" value="Aminoglycoside_PTrfase"/>
</dbReference>
<dbReference type="SUPFAM" id="SSF56112">
    <property type="entry name" value="Protein kinase-like (PK-like)"/>
    <property type="match status" value="1"/>
</dbReference>
<protein>
    <submittedName>
        <fullName evidence="2">Aminoglycoside phosphotransferase</fullName>
    </submittedName>
</protein>
<dbReference type="Proteomes" id="UP000032552">
    <property type="component" value="Unassembled WGS sequence"/>
</dbReference>
<name>A0A0C9PLI6_LACPA</name>
<gene>
    <name evidence="2" type="ORF">LC0644_0385</name>
</gene>
<accession>A0A0C9PLI6</accession>
<dbReference type="InterPro" id="IPR052077">
    <property type="entry name" value="CcrZ_PhaseVar_Mediator"/>
</dbReference>
<dbReference type="EMBL" id="BAYM01000028">
    <property type="protein sequence ID" value="GAN35796.1"/>
    <property type="molecule type" value="Genomic_DNA"/>
</dbReference>
<dbReference type="AlphaFoldDB" id="A0A0C9PLI6"/>
<evidence type="ECO:0000313" key="2">
    <source>
        <dbReference type="EMBL" id="GAN35796.1"/>
    </source>
</evidence>
<dbReference type="InterPro" id="IPR011009">
    <property type="entry name" value="Kinase-like_dom_sf"/>
</dbReference>
<proteinExistence type="predicted"/>
<feature type="domain" description="Aminoglycoside phosphotransferase" evidence="1">
    <location>
        <begin position="19"/>
        <end position="226"/>
    </location>
</feature>
<dbReference type="PANTHER" id="PTHR40086:SF1">
    <property type="entry name" value="CELL CYCLE REGULATOR CCRZ"/>
    <property type="match status" value="1"/>
</dbReference>
<dbReference type="Pfam" id="PF01636">
    <property type="entry name" value="APH"/>
    <property type="match status" value="1"/>
</dbReference>
<organism evidence="2 3">
    <name type="scientific">Lacticaseibacillus paracasei NRIC 0644</name>
    <dbReference type="NCBI Taxonomy" id="1435038"/>
    <lineage>
        <taxon>Bacteria</taxon>
        <taxon>Bacillati</taxon>
        <taxon>Bacillota</taxon>
        <taxon>Bacilli</taxon>
        <taxon>Lactobacillales</taxon>
        <taxon>Lactobacillaceae</taxon>
        <taxon>Lacticaseibacillus</taxon>
    </lineage>
</organism>
<dbReference type="Gene3D" id="3.30.200.20">
    <property type="entry name" value="Phosphorylase Kinase, domain 1"/>
    <property type="match status" value="1"/>
</dbReference>
<evidence type="ECO:0000313" key="3">
    <source>
        <dbReference type="Proteomes" id="UP000032552"/>
    </source>
</evidence>
<reference evidence="3" key="1">
    <citation type="submission" date="2014-05" db="EMBL/GenBank/DDBJ databases">
        <title>Whole genome sequencing of Lactobacillus casei NRIC0644.</title>
        <authorList>
            <person name="Atarashi H."/>
            <person name="Yoshida Y."/>
            <person name="Fujimura S."/>
            <person name="Tanaka N."/>
            <person name="Shiwa Y."/>
            <person name="Yoshikawa H."/>
            <person name="Okada S."/>
            <person name="Nakagawa J."/>
        </authorList>
    </citation>
    <scope>NUCLEOTIDE SEQUENCE [LARGE SCALE GENOMIC DNA]</scope>
    <source>
        <strain evidence="3">NRIC0644</strain>
    </source>
</reference>
<sequence length="280" mass="31584">MKIIDRVAKVYSLGSVKHLQALHNGKTSAAWQVETMNDRYIVKTIQSQKQAVFEFAVSNAVRQKSLELTPEILLSTACQPFVVIEGQTYQVQAFLSGTERPPSLRETLKSYRQMRQVLDQFDYSFSPPDSMPLAVLWRAHREALSEKKPVLFHQIAAMVPELKRIDQSRDAWIHGDLGKWNLLVTNSGQVVVIDFGEARLGPKLLDFAALFQGFMPKNKQDLTAYLNDFLALSGIQITDRHLFLMTVQLWLVKGLLIVINEQASLAGVFQNAIELVSSLV</sequence>
<evidence type="ECO:0000259" key="1">
    <source>
        <dbReference type="Pfam" id="PF01636"/>
    </source>
</evidence>
<dbReference type="GO" id="GO:0016740">
    <property type="term" value="F:transferase activity"/>
    <property type="evidence" value="ECO:0007669"/>
    <property type="project" value="UniProtKB-KW"/>
</dbReference>